<proteinExistence type="predicted"/>
<accession>A0A8G2BMD4</accession>
<organism evidence="2 3">
    <name type="scientific">Thalassobaculum litoreum DSM 18839</name>
    <dbReference type="NCBI Taxonomy" id="1123362"/>
    <lineage>
        <taxon>Bacteria</taxon>
        <taxon>Pseudomonadati</taxon>
        <taxon>Pseudomonadota</taxon>
        <taxon>Alphaproteobacteria</taxon>
        <taxon>Rhodospirillales</taxon>
        <taxon>Thalassobaculaceae</taxon>
        <taxon>Thalassobaculum</taxon>
    </lineage>
</organism>
<comment type="caution">
    <text evidence="2">The sequence shown here is derived from an EMBL/GenBank/DDBJ whole genome shotgun (WGS) entry which is preliminary data.</text>
</comment>
<evidence type="ECO:0000256" key="1">
    <source>
        <dbReference type="SAM" id="SignalP"/>
    </source>
</evidence>
<evidence type="ECO:0000313" key="3">
    <source>
        <dbReference type="Proteomes" id="UP000198615"/>
    </source>
</evidence>
<dbReference type="EMBL" id="FNBW01000021">
    <property type="protein sequence ID" value="SDG53594.1"/>
    <property type="molecule type" value="Genomic_DNA"/>
</dbReference>
<evidence type="ECO:0000313" key="2">
    <source>
        <dbReference type="EMBL" id="SDG53594.1"/>
    </source>
</evidence>
<feature type="chain" id="PRO_5034839809" evidence="1">
    <location>
        <begin position="20"/>
        <end position="143"/>
    </location>
</feature>
<feature type="signal peptide" evidence="1">
    <location>
        <begin position="1"/>
        <end position="19"/>
    </location>
</feature>
<name>A0A8G2BMD4_9PROT</name>
<sequence length="143" mass="15315">MKIGRISLTALVVWLAALAAAVYTSNAQDASMDRMRVVSAARTLMPRPIGLKADPAPAETYRRIANDLTATNPKVDFLATPTGLIVRASDAGEYVAWMLAVTTAIAQASQYRWSIKELCAGTQCPSAPLSADLVAHQIQTEIK</sequence>
<protein>
    <submittedName>
        <fullName evidence="2">Uncharacterized protein</fullName>
    </submittedName>
</protein>
<reference evidence="2 3" key="1">
    <citation type="submission" date="2016-10" db="EMBL/GenBank/DDBJ databases">
        <authorList>
            <person name="Varghese N."/>
            <person name="Submissions S."/>
        </authorList>
    </citation>
    <scope>NUCLEOTIDE SEQUENCE [LARGE SCALE GENOMIC DNA]</scope>
    <source>
        <strain evidence="2 3">DSM 18839</strain>
    </source>
</reference>
<dbReference type="Proteomes" id="UP000198615">
    <property type="component" value="Unassembled WGS sequence"/>
</dbReference>
<dbReference type="AlphaFoldDB" id="A0A8G2BMD4"/>
<keyword evidence="3" id="KW-1185">Reference proteome</keyword>
<keyword evidence="1" id="KW-0732">Signal</keyword>
<dbReference type="RefSeq" id="WP_028793108.1">
    <property type="nucleotide sequence ID" value="NZ_FNBW01000021.1"/>
</dbReference>
<gene>
    <name evidence="2" type="ORF">SAMN05660686_04748</name>
</gene>